<evidence type="ECO:0000313" key="4">
    <source>
        <dbReference type="EMBL" id="CAI3996626.1"/>
    </source>
</evidence>
<evidence type="ECO:0000256" key="2">
    <source>
        <dbReference type="PIRSR" id="PIRSR607822-1"/>
    </source>
</evidence>
<dbReference type="PRINTS" id="PR01951">
    <property type="entry name" value="LANCEUKARYTE"/>
</dbReference>
<keyword evidence="7" id="KW-1185">Reference proteome</keyword>
<dbReference type="PROSITE" id="PS51767">
    <property type="entry name" value="PEPTIDASE_A1"/>
    <property type="match status" value="1"/>
</dbReference>
<reference evidence="4" key="1">
    <citation type="submission" date="2022-10" db="EMBL/GenBank/DDBJ databases">
        <authorList>
            <person name="Chen Y."/>
            <person name="Dougan E. K."/>
            <person name="Chan C."/>
            <person name="Rhodes N."/>
            <person name="Thang M."/>
        </authorList>
    </citation>
    <scope>NUCLEOTIDE SEQUENCE</scope>
</reference>
<sequence length="900" mass="99905">MGLFVLTLPKKALGRGEKRGNGFLAARGLRDPSHKRPQAMDTVLVALALPGWANRLRKAARSEPFRQILHNHQDVQYFADFKIGGQGIAAIFDTGSFEIVVRSSRCKHCVHPTTPYDHELSKTYQENGTMTQHVYGSGPCTTMLGFDTVEVGPHLVAAHQPIWEIVEHEIPILDTAKFAAIVGIGPKFGYNSVQKTLLMNYHVDEFSICLNKESGRHGYLTWGANRVAWDAGSVATARVFGKHHWATNLTHISVSKANASSVCRSGCAAIVDSGTSLIAAPASALMELGHIIGQIEEDCSNLHQLPNLKFNLDGQELELPPQAYVMRVVGASVEADSIWDLLFFKPKIRKVDSCMPAFMEMDMQTQLGDVWILGMPFFRYYHTTFNRERQVMQFAKAGDDCEPKSLKAREDGENLVGFASSGATDAAYRPMEIDLKQVLPPRFALQYSTVDDVEEVSSRLQARENAPTEGRHEEDIQLLVCEMWIINILAPMAALARRCFANRCDDRALLADVVDGALTPGACAELQQWEKQIMELISSNFPRACNNESVYTGGPGVAYALLRVAQLSGDSAALDAAQRFLEPWTGRVAQQAKKHPDLGCSLLCGQAGFLLTAAQLARARNANPKPAMQEYVALAQIAVQPRLDSDEWLYGRAGYLHGCLVLQAMEDSAELRRCIQEIAEVMLQRGVSYARQLRSSKPPPVMWEWYRDRYMGAAHGVMGIIFMLLHVPSMREGQNLETLRKALHWLGSMRESTGNWPVVFGEGGGDCIHFCHGATGAVLLFCKAYELLKEDQWLAMAKDAGEVVWKYGLLKKGPGICHGIAGNGYSFLTLYRVTEDVRWLGRAHHFARQMFSEEVQKQSRTPDNPFSLFEGLAGTLCFLMDLRLRPKAAAFPLFELEIIP</sequence>
<evidence type="ECO:0000313" key="6">
    <source>
        <dbReference type="EMBL" id="CAL4783938.1"/>
    </source>
</evidence>
<dbReference type="GO" id="GO:0004190">
    <property type="term" value="F:aspartic-type endopeptidase activity"/>
    <property type="evidence" value="ECO:0007669"/>
    <property type="project" value="InterPro"/>
</dbReference>
<reference evidence="5" key="2">
    <citation type="submission" date="2024-04" db="EMBL/GenBank/DDBJ databases">
        <authorList>
            <person name="Chen Y."/>
            <person name="Shah S."/>
            <person name="Dougan E. K."/>
            <person name="Thang M."/>
            <person name="Chan C."/>
        </authorList>
    </citation>
    <scope>NUCLEOTIDE SEQUENCE [LARGE SCALE GENOMIC DNA]</scope>
</reference>
<dbReference type="GO" id="GO:0046872">
    <property type="term" value="F:metal ion binding"/>
    <property type="evidence" value="ECO:0007669"/>
    <property type="project" value="UniProtKB-KW"/>
</dbReference>
<evidence type="ECO:0000259" key="3">
    <source>
        <dbReference type="PROSITE" id="PS51767"/>
    </source>
</evidence>
<feature type="binding site" evidence="2">
    <location>
        <position position="818"/>
    </location>
    <ligand>
        <name>Zn(2+)</name>
        <dbReference type="ChEBI" id="CHEBI:29105"/>
    </ligand>
</feature>
<dbReference type="OrthoDB" id="771136at2759"/>
<dbReference type="EMBL" id="CAMXCT010002224">
    <property type="protein sequence ID" value="CAI3996626.1"/>
    <property type="molecule type" value="Genomic_DNA"/>
</dbReference>
<dbReference type="Proteomes" id="UP001152797">
    <property type="component" value="Unassembled WGS sequence"/>
</dbReference>
<dbReference type="AlphaFoldDB" id="A0A9P1CUM5"/>
<dbReference type="Pfam" id="PF00026">
    <property type="entry name" value="Asp"/>
    <property type="match status" value="1"/>
</dbReference>
<evidence type="ECO:0000256" key="1">
    <source>
        <dbReference type="ARBA" id="ARBA00007179"/>
    </source>
</evidence>
<dbReference type="GO" id="GO:0006508">
    <property type="term" value="P:proteolysis"/>
    <property type="evidence" value="ECO:0007669"/>
    <property type="project" value="InterPro"/>
</dbReference>
<comment type="similarity">
    <text evidence="1">Belongs to the LanC-like protein family.</text>
</comment>
<proteinExistence type="inferred from homology"/>
<dbReference type="EMBL" id="CAMXCT020002224">
    <property type="protein sequence ID" value="CAL1150001.1"/>
    <property type="molecule type" value="Genomic_DNA"/>
</dbReference>
<evidence type="ECO:0000313" key="5">
    <source>
        <dbReference type="EMBL" id="CAL1150001.1"/>
    </source>
</evidence>
<dbReference type="PROSITE" id="PS00141">
    <property type="entry name" value="ASP_PROTEASE"/>
    <property type="match status" value="1"/>
</dbReference>
<dbReference type="GO" id="GO:0005975">
    <property type="term" value="P:carbohydrate metabolic process"/>
    <property type="evidence" value="ECO:0007669"/>
    <property type="project" value="InterPro"/>
</dbReference>
<dbReference type="PANTHER" id="PTHR12736:SF7">
    <property type="entry name" value="LANC-LIKE PROTEIN 3"/>
    <property type="match status" value="1"/>
</dbReference>
<dbReference type="EMBL" id="CAMXCT030002224">
    <property type="protein sequence ID" value="CAL4783938.1"/>
    <property type="molecule type" value="Genomic_DNA"/>
</dbReference>
<dbReference type="Pfam" id="PF05147">
    <property type="entry name" value="LANC_like"/>
    <property type="match status" value="1"/>
</dbReference>
<dbReference type="InterPro" id="IPR007822">
    <property type="entry name" value="LANC-like"/>
</dbReference>
<dbReference type="InterPro" id="IPR012341">
    <property type="entry name" value="6hp_glycosidase-like_sf"/>
</dbReference>
<dbReference type="InterPro" id="IPR021109">
    <property type="entry name" value="Peptidase_aspartic_dom_sf"/>
</dbReference>
<dbReference type="GO" id="GO:0031179">
    <property type="term" value="P:peptide modification"/>
    <property type="evidence" value="ECO:0007669"/>
    <property type="project" value="InterPro"/>
</dbReference>
<dbReference type="PRINTS" id="PR01950">
    <property type="entry name" value="LANCSUPER"/>
</dbReference>
<dbReference type="CDD" id="cd04794">
    <property type="entry name" value="euk_LANCL"/>
    <property type="match status" value="1"/>
</dbReference>
<dbReference type="InterPro" id="IPR034164">
    <property type="entry name" value="Pepsin-like_dom"/>
</dbReference>
<dbReference type="InterPro" id="IPR020464">
    <property type="entry name" value="LanC-like_prot_euk"/>
</dbReference>
<dbReference type="SUPFAM" id="SSF158745">
    <property type="entry name" value="LanC-like"/>
    <property type="match status" value="1"/>
</dbReference>
<dbReference type="InterPro" id="IPR001969">
    <property type="entry name" value="Aspartic_peptidase_AS"/>
</dbReference>
<feature type="domain" description="Peptidase A1" evidence="3">
    <location>
        <begin position="77"/>
        <end position="395"/>
    </location>
</feature>
<gene>
    <name evidence="4" type="ORF">C1SCF055_LOCUS23089</name>
</gene>
<protein>
    <submittedName>
        <fullName evidence="6">Peptidase A1 domain-containing protein</fullName>
    </submittedName>
</protein>
<organism evidence="4">
    <name type="scientific">Cladocopium goreaui</name>
    <dbReference type="NCBI Taxonomy" id="2562237"/>
    <lineage>
        <taxon>Eukaryota</taxon>
        <taxon>Sar</taxon>
        <taxon>Alveolata</taxon>
        <taxon>Dinophyceae</taxon>
        <taxon>Suessiales</taxon>
        <taxon>Symbiodiniaceae</taxon>
        <taxon>Cladocopium</taxon>
    </lineage>
</organism>
<comment type="caution">
    <text evidence="4">The sequence shown here is derived from an EMBL/GenBank/DDBJ whole genome shotgun (WGS) entry which is preliminary data.</text>
</comment>
<keyword evidence="2" id="KW-0479">Metal-binding</keyword>
<dbReference type="CDD" id="cd05471">
    <property type="entry name" value="pepsin_like"/>
    <property type="match status" value="1"/>
</dbReference>
<feature type="binding site" evidence="2">
    <location>
        <position position="771"/>
    </location>
    <ligand>
        <name>Zn(2+)</name>
        <dbReference type="ChEBI" id="CHEBI:29105"/>
    </ligand>
</feature>
<keyword evidence="2" id="KW-0862">Zinc</keyword>
<dbReference type="PANTHER" id="PTHR12736">
    <property type="entry name" value="LANC-LIKE PROTEIN"/>
    <property type="match status" value="1"/>
</dbReference>
<dbReference type="InterPro" id="IPR033121">
    <property type="entry name" value="PEPTIDASE_A1"/>
</dbReference>
<feature type="binding site" evidence="2">
    <location>
        <position position="817"/>
    </location>
    <ligand>
        <name>Zn(2+)</name>
        <dbReference type="ChEBI" id="CHEBI:29105"/>
    </ligand>
</feature>
<evidence type="ECO:0000313" key="7">
    <source>
        <dbReference type="Proteomes" id="UP001152797"/>
    </source>
</evidence>
<dbReference type="GO" id="GO:0005886">
    <property type="term" value="C:plasma membrane"/>
    <property type="evidence" value="ECO:0007669"/>
    <property type="project" value="TreeGrafter"/>
</dbReference>
<dbReference type="Gene3D" id="1.50.10.10">
    <property type="match status" value="1"/>
</dbReference>
<name>A0A9P1CUM5_9DINO</name>
<dbReference type="SUPFAM" id="SSF50630">
    <property type="entry name" value="Acid proteases"/>
    <property type="match status" value="1"/>
</dbReference>
<accession>A0A9P1CUM5</accession>
<dbReference type="Gene3D" id="2.40.70.10">
    <property type="entry name" value="Acid Proteases"/>
    <property type="match status" value="2"/>
</dbReference>
<dbReference type="SMART" id="SM01260">
    <property type="entry name" value="LANC_like"/>
    <property type="match status" value="1"/>
</dbReference>